<evidence type="ECO:0000313" key="2">
    <source>
        <dbReference type="EMBL" id="GGC24179.1"/>
    </source>
</evidence>
<name>A0ABQ1LJF5_9BACT</name>
<evidence type="ECO:0008006" key="4">
    <source>
        <dbReference type="Google" id="ProtNLM"/>
    </source>
</evidence>
<dbReference type="Proteomes" id="UP000636010">
    <property type="component" value="Unassembled WGS sequence"/>
</dbReference>
<gene>
    <name evidence="2" type="ORF">GCM10011506_06790</name>
</gene>
<evidence type="ECO:0000256" key="1">
    <source>
        <dbReference type="SAM" id="MobiDB-lite"/>
    </source>
</evidence>
<organism evidence="2 3">
    <name type="scientific">Marivirga lumbricoides</name>
    <dbReference type="NCBI Taxonomy" id="1046115"/>
    <lineage>
        <taxon>Bacteria</taxon>
        <taxon>Pseudomonadati</taxon>
        <taxon>Bacteroidota</taxon>
        <taxon>Cytophagia</taxon>
        <taxon>Cytophagales</taxon>
        <taxon>Marivirgaceae</taxon>
        <taxon>Marivirga</taxon>
    </lineage>
</organism>
<reference evidence="3" key="1">
    <citation type="journal article" date="2019" name="Int. J. Syst. Evol. Microbiol.">
        <title>The Global Catalogue of Microorganisms (GCM) 10K type strain sequencing project: providing services to taxonomists for standard genome sequencing and annotation.</title>
        <authorList>
            <consortium name="The Broad Institute Genomics Platform"/>
            <consortium name="The Broad Institute Genome Sequencing Center for Infectious Disease"/>
            <person name="Wu L."/>
            <person name="Ma J."/>
        </authorList>
    </citation>
    <scope>NUCLEOTIDE SEQUENCE [LARGE SCALE GENOMIC DNA]</scope>
    <source>
        <strain evidence="3">CGMCC 1.10832</strain>
    </source>
</reference>
<accession>A0ABQ1LJF5</accession>
<keyword evidence="3" id="KW-1185">Reference proteome</keyword>
<dbReference type="InterPro" id="IPR023614">
    <property type="entry name" value="Porin_dom_sf"/>
</dbReference>
<sequence length="422" mass="47156">MSVLVASAQPDSTQRDDQSNTLTLSAPKVTIHGGIQLWARYNQNNPGTTDPSGVTSSHFEDIAIRRARISVTLNWNDHLFVYTQMGTNNLSFNKGSAKQPIFIHDLWIKTAGNDHKWFIGAGLNGFNGISRLSNISYAKNFMLDNPGFNYPNVEHTDIMARQLGIFGGGYLGPLNYRIALTKPFTYEQTPSLTPGIATEVGSESFAYKGYFYYQLLENEKTSSCYLPMSYLGKRKILNLGAGFDVHPKSIQYLPENDEGYTIQSRHTMAFDVFLEHPLQNNHFINAYLAGYAYDYGPNFLRAGGIMNIGQMTDADRAVFPQGPGNAHYVFGTGKVLYFSSGLGMATASKSIWQPTFGFTYKELEGLADNSFSVDIGLNYFQQSHQLKYSLQFSNRPVYKAQGMELVLESYKGLAIMQVQIYL</sequence>
<dbReference type="EMBL" id="BMEC01000002">
    <property type="protein sequence ID" value="GGC24179.1"/>
    <property type="molecule type" value="Genomic_DNA"/>
</dbReference>
<proteinExistence type="predicted"/>
<feature type="region of interest" description="Disordered" evidence="1">
    <location>
        <begin position="1"/>
        <end position="23"/>
    </location>
</feature>
<evidence type="ECO:0000313" key="3">
    <source>
        <dbReference type="Proteomes" id="UP000636010"/>
    </source>
</evidence>
<dbReference type="Gene3D" id="2.40.160.10">
    <property type="entry name" value="Porin"/>
    <property type="match status" value="1"/>
</dbReference>
<comment type="caution">
    <text evidence="2">The sequence shown here is derived from an EMBL/GenBank/DDBJ whole genome shotgun (WGS) entry which is preliminary data.</text>
</comment>
<protein>
    <recommendedName>
        <fullName evidence="4">Porin</fullName>
    </recommendedName>
</protein>